<proteinExistence type="inferred from homology"/>
<comment type="similarity">
    <text evidence="2">Belongs to the bacterial solute-binding protein 5 family.</text>
</comment>
<dbReference type="Proteomes" id="UP001139311">
    <property type="component" value="Unassembled WGS sequence"/>
</dbReference>
<evidence type="ECO:0000313" key="5">
    <source>
        <dbReference type="EMBL" id="MCB4821065.1"/>
    </source>
</evidence>
<dbReference type="GO" id="GO:0043190">
    <property type="term" value="C:ATP-binding cassette (ABC) transporter complex"/>
    <property type="evidence" value="ECO:0007669"/>
    <property type="project" value="InterPro"/>
</dbReference>
<dbReference type="RefSeq" id="WP_226605240.1">
    <property type="nucleotide sequence ID" value="NZ_JAJAQI010000005.1"/>
</dbReference>
<dbReference type="CDD" id="cd08502">
    <property type="entry name" value="PBP2_NikA_DppA_OppA_like_16"/>
    <property type="match status" value="1"/>
</dbReference>
<protein>
    <submittedName>
        <fullName evidence="5">ABC transporter substrate-binding protein</fullName>
    </submittedName>
</protein>
<organism evidence="5 6">
    <name type="scientific">Roseicella aerolata</name>
    <dbReference type="NCBI Taxonomy" id="2883479"/>
    <lineage>
        <taxon>Bacteria</taxon>
        <taxon>Pseudomonadati</taxon>
        <taxon>Pseudomonadota</taxon>
        <taxon>Alphaproteobacteria</taxon>
        <taxon>Acetobacterales</taxon>
        <taxon>Roseomonadaceae</taxon>
        <taxon>Roseicella</taxon>
    </lineage>
</organism>
<dbReference type="PANTHER" id="PTHR30290:SF38">
    <property type="entry name" value="D,D-DIPEPTIDE-BINDING PERIPLASMIC PROTEIN DDPA-RELATED"/>
    <property type="match status" value="1"/>
</dbReference>
<dbReference type="Gene3D" id="3.40.190.10">
    <property type="entry name" value="Periplasmic binding protein-like II"/>
    <property type="match status" value="1"/>
</dbReference>
<dbReference type="Pfam" id="PF00496">
    <property type="entry name" value="SBP_bac_5"/>
    <property type="match status" value="1"/>
</dbReference>
<feature type="domain" description="Solute-binding protein family 5" evidence="4">
    <location>
        <begin position="73"/>
        <end position="435"/>
    </location>
</feature>
<keyword evidence="6" id="KW-1185">Reference proteome</keyword>
<dbReference type="InterPro" id="IPR030678">
    <property type="entry name" value="Peptide/Ni-bd"/>
</dbReference>
<dbReference type="EMBL" id="JAJAQI010000005">
    <property type="protein sequence ID" value="MCB4821065.1"/>
    <property type="molecule type" value="Genomic_DNA"/>
</dbReference>
<dbReference type="InterPro" id="IPR000914">
    <property type="entry name" value="SBP_5_dom"/>
</dbReference>
<reference evidence="5" key="1">
    <citation type="submission" date="2021-10" db="EMBL/GenBank/DDBJ databases">
        <title>Roseicella aerolatum sp. nov., isolated from aerosols of e-waste dismantling site.</title>
        <authorList>
            <person name="Qin T."/>
        </authorList>
    </citation>
    <scope>NUCLEOTIDE SEQUENCE</scope>
    <source>
        <strain evidence="5">GB24</strain>
    </source>
</reference>
<dbReference type="GO" id="GO:0030288">
    <property type="term" value="C:outer membrane-bounded periplasmic space"/>
    <property type="evidence" value="ECO:0007669"/>
    <property type="project" value="UniProtKB-ARBA"/>
</dbReference>
<sequence>MHRRDLLLGSAGLALGGAPAAPSLAQPASARLLKFIPQANLSTIDPFWTTAYIARNHAYMVYEQLYGVDDDYKVHPQGCEGHVVEDDGKRWIFTLRDGMRFTDGEPVRARDALASIGRWARRDAFGQRLLSQTEEMTALDDRRFQIRLKKPFPMMLDAFAKVTTPCLYIMPERVAQTDPFQQITDPTGSGPYRFLRDEWVPGVRAVWERNPNWTPNPDAGPPRNTAGIKLAHFERVEWHIIPDAATAAAAIQSGEMDWWEQPTADLFPVLARNRNVVVEVADPMGLIGTFRPNHTTVPFNNPAVRRAVITAINQMDIMTAVIGDDPRLKKDRVGFFAPASPFASDIGLDNYRQSIEQARREIQAAGAMGAKLVLLNATDLASINASGLVGADLFRRMGFDVEYVATDWGTVVQRRASREPLERGGWSGFFTFWSGIDHWTPAGHNALRGHGRDAWFGWPEIPEIERQRDAWFDAPDEAAAREATRAIQRAAFEHVPYVPTGQYFQPTAYRRNLTGVLKGPPLFWNVRRV</sequence>
<dbReference type="GO" id="GO:0015833">
    <property type="term" value="P:peptide transport"/>
    <property type="evidence" value="ECO:0007669"/>
    <property type="project" value="TreeGrafter"/>
</dbReference>
<dbReference type="Gene3D" id="3.10.105.10">
    <property type="entry name" value="Dipeptide-binding Protein, Domain 3"/>
    <property type="match status" value="1"/>
</dbReference>
<gene>
    <name evidence="5" type="ORF">LHA35_04885</name>
</gene>
<dbReference type="InterPro" id="IPR039424">
    <property type="entry name" value="SBP_5"/>
</dbReference>
<name>A0A9X1L9D8_9PROT</name>
<comment type="subcellular location">
    <subcellularLocation>
        <location evidence="1">Periplasm</location>
    </subcellularLocation>
</comment>
<evidence type="ECO:0000259" key="4">
    <source>
        <dbReference type="Pfam" id="PF00496"/>
    </source>
</evidence>
<evidence type="ECO:0000256" key="3">
    <source>
        <dbReference type="ARBA" id="ARBA00022729"/>
    </source>
</evidence>
<dbReference type="SUPFAM" id="SSF53850">
    <property type="entry name" value="Periplasmic binding protein-like II"/>
    <property type="match status" value="1"/>
</dbReference>
<accession>A0A9X1L9D8</accession>
<evidence type="ECO:0000313" key="6">
    <source>
        <dbReference type="Proteomes" id="UP001139311"/>
    </source>
</evidence>
<dbReference type="GO" id="GO:1904680">
    <property type="term" value="F:peptide transmembrane transporter activity"/>
    <property type="evidence" value="ECO:0007669"/>
    <property type="project" value="TreeGrafter"/>
</dbReference>
<keyword evidence="3" id="KW-0732">Signal</keyword>
<evidence type="ECO:0000256" key="2">
    <source>
        <dbReference type="ARBA" id="ARBA00005695"/>
    </source>
</evidence>
<dbReference type="PANTHER" id="PTHR30290">
    <property type="entry name" value="PERIPLASMIC BINDING COMPONENT OF ABC TRANSPORTER"/>
    <property type="match status" value="1"/>
</dbReference>
<evidence type="ECO:0000256" key="1">
    <source>
        <dbReference type="ARBA" id="ARBA00004418"/>
    </source>
</evidence>
<dbReference type="AlphaFoldDB" id="A0A9X1L9D8"/>
<comment type="caution">
    <text evidence="5">The sequence shown here is derived from an EMBL/GenBank/DDBJ whole genome shotgun (WGS) entry which is preliminary data.</text>
</comment>
<dbReference type="PIRSF" id="PIRSF002741">
    <property type="entry name" value="MppA"/>
    <property type="match status" value="1"/>
</dbReference>